<dbReference type="Gene3D" id="3.20.20.80">
    <property type="entry name" value="Glycosidases"/>
    <property type="match status" value="1"/>
</dbReference>
<organism evidence="2 3">
    <name type="scientific">Tissierella pigra</name>
    <dbReference type="NCBI Taxonomy" id="2607614"/>
    <lineage>
        <taxon>Bacteria</taxon>
        <taxon>Bacillati</taxon>
        <taxon>Bacillota</taxon>
        <taxon>Tissierellia</taxon>
        <taxon>Tissierellales</taxon>
        <taxon>Tissierellaceae</taxon>
        <taxon>Tissierella</taxon>
    </lineage>
</organism>
<keyword evidence="2" id="KW-0378">Hydrolase</keyword>
<accession>A0A6N7XKE2</accession>
<feature type="signal peptide" evidence="1">
    <location>
        <begin position="1"/>
        <end position="22"/>
    </location>
</feature>
<dbReference type="PANTHER" id="PTHR46066:SF2">
    <property type="entry name" value="CHITINASE DOMAIN-CONTAINING PROTEIN 1"/>
    <property type="match status" value="1"/>
</dbReference>
<dbReference type="InterPro" id="IPR017853">
    <property type="entry name" value="GH"/>
</dbReference>
<dbReference type="RefSeq" id="WP_154440672.1">
    <property type="nucleotide sequence ID" value="NZ_VUNQ01000023.1"/>
</dbReference>
<feature type="chain" id="PRO_5038690643" evidence="1">
    <location>
        <begin position="23"/>
        <end position="345"/>
    </location>
</feature>
<comment type="caution">
    <text evidence="2">The sequence shown here is derived from an EMBL/GenBank/DDBJ whole genome shotgun (WGS) entry which is preliminary data.</text>
</comment>
<evidence type="ECO:0000313" key="3">
    <source>
        <dbReference type="Proteomes" id="UP000469523"/>
    </source>
</evidence>
<sequence length="345" mass="39677">MTKKLMLIFVFTILLLVSCTNEKNIDVENYMDKEIEDNENIRFSIWTAYWDTDDLEHEIKDMGKVDNICYFAAYFNEDKILFVPKETKESLKRIESLGNRKYGSYLTIVNDLLLADNKSSLKDTDLLYTLFATEETMNNHIEDILNIVIKEGFDGIEIDYEAINKDINLWELFIEFIDKLYKSANGKDIPVRVVLEPNVPLDKITLPEGPEYIIMCYNLHGYGTEPGPKANKVFIEDMIKKSEGLKGDIGFALATGGYDFQSNGIVNALTEREAVELSKFYNKIPQRDESGALFFNYMDNEEVSHQVWYANKDTINYWIGIITEAGDYGISIWKIGGNINLLNEN</sequence>
<proteinExistence type="predicted"/>
<reference evidence="2 3" key="1">
    <citation type="submission" date="2019-09" db="EMBL/GenBank/DDBJ databases">
        <title>In-depth cultivation of the pig gut microbiome towards novel bacterial diversity and tailored functional studies.</title>
        <authorList>
            <person name="Wylensek D."/>
            <person name="Hitch T.C.A."/>
            <person name="Clavel T."/>
        </authorList>
    </citation>
    <scope>NUCLEOTIDE SEQUENCE [LARGE SCALE GENOMIC DNA]</scope>
    <source>
        <strain evidence="2 3">WCA3-693-APC-4?</strain>
    </source>
</reference>
<dbReference type="SUPFAM" id="SSF51445">
    <property type="entry name" value="(Trans)glycosidases"/>
    <property type="match status" value="1"/>
</dbReference>
<keyword evidence="1" id="KW-0732">Signal</keyword>
<dbReference type="Proteomes" id="UP000469523">
    <property type="component" value="Unassembled WGS sequence"/>
</dbReference>
<name>A0A6N7XKE2_9FIRM</name>
<evidence type="ECO:0000256" key="1">
    <source>
        <dbReference type="SAM" id="SignalP"/>
    </source>
</evidence>
<dbReference type="InterPro" id="IPR029070">
    <property type="entry name" value="Chitinase_insertion_sf"/>
</dbReference>
<dbReference type="EMBL" id="VUNQ01000023">
    <property type="protein sequence ID" value="MSU02046.1"/>
    <property type="molecule type" value="Genomic_DNA"/>
</dbReference>
<gene>
    <name evidence="2" type="ORF">FYJ83_11250</name>
</gene>
<protein>
    <submittedName>
        <fullName evidence="2">Glycosyl hydrolase</fullName>
    </submittedName>
</protein>
<dbReference type="PROSITE" id="PS51257">
    <property type="entry name" value="PROKAR_LIPOPROTEIN"/>
    <property type="match status" value="1"/>
</dbReference>
<dbReference type="AlphaFoldDB" id="A0A6N7XKE2"/>
<dbReference type="PANTHER" id="PTHR46066">
    <property type="entry name" value="CHITINASE DOMAIN-CONTAINING PROTEIN 1 FAMILY MEMBER"/>
    <property type="match status" value="1"/>
</dbReference>
<keyword evidence="3" id="KW-1185">Reference proteome</keyword>
<dbReference type="Gene3D" id="3.10.50.10">
    <property type="match status" value="1"/>
</dbReference>
<evidence type="ECO:0000313" key="2">
    <source>
        <dbReference type="EMBL" id="MSU02046.1"/>
    </source>
</evidence>
<dbReference type="GO" id="GO:0016787">
    <property type="term" value="F:hydrolase activity"/>
    <property type="evidence" value="ECO:0007669"/>
    <property type="project" value="UniProtKB-KW"/>
</dbReference>